<dbReference type="InterPro" id="IPR036412">
    <property type="entry name" value="HAD-like_sf"/>
</dbReference>
<dbReference type="Gene3D" id="3.40.50.1000">
    <property type="entry name" value="HAD superfamily/HAD-like"/>
    <property type="match status" value="1"/>
</dbReference>
<dbReference type="InterPro" id="IPR022468">
    <property type="entry name" value="PhnX-like"/>
</dbReference>
<name>A0ABZ2PIC7_9NOCA</name>
<organism evidence="1 2">
    <name type="scientific">Rhodococcus sovatensis</name>
    <dbReference type="NCBI Taxonomy" id="1805840"/>
    <lineage>
        <taxon>Bacteria</taxon>
        <taxon>Bacillati</taxon>
        <taxon>Actinomycetota</taxon>
        <taxon>Actinomycetes</taxon>
        <taxon>Mycobacteriales</taxon>
        <taxon>Nocardiaceae</taxon>
        <taxon>Rhodococcus</taxon>
    </lineage>
</organism>
<dbReference type="PANTHER" id="PTHR43434:SF19">
    <property type="entry name" value="PHOSPHONOACETALDEHYDE HYDROLASE"/>
    <property type="match status" value="1"/>
</dbReference>
<dbReference type="InterPro" id="IPR023214">
    <property type="entry name" value="HAD_sf"/>
</dbReference>
<dbReference type="NCBIfam" id="TIGR01509">
    <property type="entry name" value="HAD-SF-IA-v3"/>
    <property type="match status" value="1"/>
</dbReference>
<dbReference type="Proteomes" id="UP001432000">
    <property type="component" value="Chromosome"/>
</dbReference>
<dbReference type="InterPro" id="IPR050155">
    <property type="entry name" value="HAD-like_hydrolase_sf"/>
</dbReference>
<dbReference type="InterPro" id="IPR006439">
    <property type="entry name" value="HAD-SF_hydro_IA"/>
</dbReference>
<evidence type="ECO:0000313" key="2">
    <source>
        <dbReference type="Proteomes" id="UP001432000"/>
    </source>
</evidence>
<dbReference type="SUPFAM" id="SSF56784">
    <property type="entry name" value="HAD-like"/>
    <property type="match status" value="1"/>
</dbReference>
<dbReference type="PANTHER" id="PTHR43434">
    <property type="entry name" value="PHOSPHOGLYCOLATE PHOSPHATASE"/>
    <property type="match status" value="1"/>
</dbReference>
<gene>
    <name evidence="1" type="ORF">WDS16_27680</name>
</gene>
<reference evidence="1 2" key="1">
    <citation type="submission" date="2024-03" db="EMBL/GenBank/DDBJ databases">
        <title>Natural products discovery in diverse microorganisms through a two-stage MS feature dereplication strategy.</title>
        <authorList>
            <person name="Zhang R."/>
        </authorList>
    </citation>
    <scope>NUCLEOTIDE SEQUENCE [LARGE SCALE GENOMIC DNA]</scope>
    <source>
        <strain evidence="1 2">18930</strain>
    </source>
</reference>
<dbReference type="NCBIfam" id="TIGR03351">
    <property type="entry name" value="PhnX-like"/>
    <property type="match status" value="1"/>
</dbReference>
<dbReference type="SFLD" id="SFLDS00003">
    <property type="entry name" value="Haloacid_Dehalogenase"/>
    <property type="match status" value="1"/>
</dbReference>
<dbReference type="SFLD" id="SFLDG01129">
    <property type="entry name" value="C1.5:_HAD__Beta-PGM__Phosphata"/>
    <property type="match status" value="1"/>
</dbReference>
<proteinExistence type="predicted"/>
<protein>
    <submittedName>
        <fullName evidence="1">Phosphonatase-like hydrolase</fullName>
    </submittedName>
</protein>
<dbReference type="EMBL" id="CP147846">
    <property type="protein sequence ID" value="WXG68911.1"/>
    <property type="molecule type" value="Genomic_DNA"/>
</dbReference>
<accession>A0ABZ2PIC7</accession>
<dbReference type="Pfam" id="PF00702">
    <property type="entry name" value="Hydrolase"/>
    <property type="match status" value="1"/>
</dbReference>
<sequence length="240" mass="24848">MPNTTSLTAPHLLGDAPGPAIELVVMDMAGTTVTDDGLVIAAFDTAASSVGLAEHGLERDDARRYVLDTMGQSKIEVFRALFDAEDRAQAANTAFEAAYDARIDDGVKAVPGAAETITQLRDAGIRVILTTGFSPSTQQRILDTLGWNDLADACLAPGEAGRGRPHPDLVLTAALHSEVSDIAAVAVVGDTSNDIMSGRRAGASVLVGVLTGAHSEDQLRTANPTHVLASVADLPALILS</sequence>
<dbReference type="NCBIfam" id="TIGR01549">
    <property type="entry name" value="HAD-SF-IA-v1"/>
    <property type="match status" value="1"/>
</dbReference>
<dbReference type="RefSeq" id="WP_338889414.1">
    <property type="nucleotide sequence ID" value="NZ_CP147846.1"/>
</dbReference>
<evidence type="ECO:0000313" key="1">
    <source>
        <dbReference type="EMBL" id="WXG68911.1"/>
    </source>
</evidence>
<keyword evidence="2" id="KW-1185">Reference proteome</keyword>